<evidence type="ECO:0000313" key="3">
    <source>
        <dbReference type="EMBL" id="MBO0333420.1"/>
    </source>
</evidence>
<evidence type="ECO:0000256" key="2">
    <source>
        <dbReference type="ARBA" id="ARBA00022801"/>
    </source>
</evidence>
<dbReference type="RefSeq" id="WP_207043721.1">
    <property type="nucleotide sequence ID" value="NZ_JAFLNC010000002.1"/>
</dbReference>
<evidence type="ECO:0000256" key="1">
    <source>
        <dbReference type="ARBA" id="ARBA00005953"/>
    </source>
</evidence>
<dbReference type="InterPro" id="IPR050563">
    <property type="entry name" value="4-hydroxybenzoyl-CoA_TE"/>
</dbReference>
<sequence>MSNVKMLGRFEAGDQGTRHVFPLSVYWEDTDAGGIVYYANYLKFTERARTDMLRGLGINQQAMMEEDGANFVVRACEIEYLKPARMEDELEIVTSVTDLRGASLRMAQNIYRGGELLVETKVRVACLDREGKPQRLSSAINDKFNAILGDSALHAKTLAREE</sequence>
<dbReference type="PIRSF" id="PIRSF003230">
    <property type="entry name" value="YbgC"/>
    <property type="match status" value="1"/>
</dbReference>
<dbReference type="Proteomes" id="UP000664761">
    <property type="component" value="Unassembled WGS sequence"/>
</dbReference>
<evidence type="ECO:0000313" key="4">
    <source>
        <dbReference type="Proteomes" id="UP000664761"/>
    </source>
</evidence>
<dbReference type="InterPro" id="IPR029069">
    <property type="entry name" value="HotDog_dom_sf"/>
</dbReference>
<dbReference type="Pfam" id="PF13279">
    <property type="entry name" value="4HBT_2"/>
    <property type="match status" value="1"/>
</dbReference>
<reference evidence="3 4" key="1">
    <citation type="submission" date="2021-03" db="EMBL/GenBank/DDBJ databases">
        <title>Sneathiella sp. CAU 1612 isolated from Kang Won-do.</title>
        <authorList>
            <person name="Kim W."/>
        </authorList>
    </citation>
    <scope>NUCLEOTIDE SEQUENCE [LARGE SCALE GENOMIC DNA]</scope>
    <source>
        <strain evidence="3 4">CAU 1612</strain>
    </source>
</reference>
<keyword evidence="4" id="KW-1185">Reference proteome</keyword>
<dbReference type="NCBIfam" id="TIGR00051">
    <property type="entry name" value="YbgC/FadM family acyl-CoA thioesterase"/>
    <property type="match status" value="1"/>
</dbReference>
<dbReference type="Gene3D" id="3.10.129.10">
    <property type="entry name" value="Hotdog Thioesterase"/>
    <property type="match status" value="1"/>
</dbReference>
<protein>
    <submittedName>
        <fullName evidence="3">Tol-pal system-associated acyl-CoA thioesterase</fullName>
    </submittedName>
</protein>
<keyword evidence="2" id="KW-0378">Hydrolase</keyword>
<dbReference type="SUPFAM" id="SSF54637">
    <property type="entry name" value="Thioesterase/thiol ester dehydrase-isomerase"/>
    <property type="match status" value="1"/>
</dbReference>
<organism evidence="3 4">
    <name type="scientific">Sneathiella sedimenti</name>
    <dbReference type="NCBI Taxonomy" id="2816034"/>
    <lineage>
        <taxon>Bacteria</taxon>
        <taxon>Pseudomonadati</taxon>
        <taxon>Pseudomonadota</taxon>
        <taxon>Alphaproteobacteria</taxon>
        <taxon>Sneathiellales</taxon>
        <taxon>Sneathiellaceae</taxon>
        <taxon>Sneathiella</taxon>
    </lineage>
</organism>
<dbReference type="PANTHER" id="PTHR31793">
    <property type="entry name" value="4-HYDROXYBENZOYL-COA THIOESTERASE FAMILY MEMBER"/>
    <property type="match status" value="1"/>
</dbReference>
<comment type="similarity">
    <text evidence="1">Belongs to the 4-hydroxybenzoyl-CoA thioesterase family.</text>
</comment>
<accession>A0ABS3F4G6</accession>
<name>A0ABS3F4G6_9PROT</name>
<dbReference type="InterPro" id="IPR014166">
    <property type="entry name" value="Tol-Pal_acyl-CoA_thioesterase"/>
</dbReference>
<dbReference type="NCBIfam" id="TIGR02799">
    <property type="entry name" value="thio_ybgC"/>
    <property type="match status" value="1"/>
</dbReference>
<dbReference type="EMBL" id="JAFLNC010000002">
    <property type="protein sequence ID" value="MBO0333420.1"/>
    <property type="molecule type" value="Genomic_DNA"/>
</dbReference>
<proteinExistence type="inferred from homology"/>
<dbReference type="InterPro" id="IPR006684">
    <property type="entry name" value="YbgC/YbaW"/>
</dbReference>
<dbReference type="PANTHER" id="PTHR31793:SF37">
    <property type="entry name" value="ACYL-COA THIOESTER HYDROLASE YBGC"/>
    <property type="match status" value="1"/>
</dbReference>
<gene>
    <name evidence="3" type="primary">ybgC</name>
    <name evidence="3" type="ORF">J0X12_07340</name>
</gene>
<comment type="caution">
    <text evidence="3">The sequence shown here is derived from an EMBL/GenBank/DDBJ whole genome shotgun (WGS) entry which is preliminary data.</text>
</comment>
<dbReference type="CDD" id="cd00586">
    <property type="entry name" value="4HBT"/>
    <property type="match status" value="1"/>
</dbReference>